<evidence type="ECO:0000256" key="6">
    <source>
        <dbReference type="ARBA" id="ARBA00023136"/>
    </source>
</evidence>
<dbReference type="GO" id="GO:0005886">
    <property type="term" value="C:plasma membrane"/>
    <property type="evidence" value="ECO:0007669"/>
    <property type="project" value="TreeGrafter"/>
</dbReference>
<keyword evidence="8" id="KW-0175">Coiled coil</keyword>
<reference evidence="13 14" key="1">
    <citation type="submission" date="2020-04" db="EMBL/GenBank/DDBJ databases">
        <title>Perkinsus olseni comparative genomics.</title>
        <authorList>
            <person name="Bogema D.R."/>
        </authorList>
    </citation>
    <scope>NUCLEOTIDE SEQUENCE [LARGE SCALE GENOMIC DNA]</scope>
    <source>
        <strain evidence="13">ATCC PRA-179</strain>
    </source>
</reference>
<feature type="coiled-coil region" evidence="8">
    <location>
        <begin position="61"/>
        <end position="95"/>
    </location>
</feature>
<protein>
    <recommendedName>
        <fullName evidence="12">Ammonium transporter AmtB-like domain-containing protein</fullName>
    </recommendedName>
</protein>
<gene>
    <name evidence="13" type="ORF">FOZ61_009443</name>
</gene>
<evidence type="ECO:0000256" key="8">
    <source>
        <dbReference type="SAM" id="Coils"/>
    </source>
</evidence>
<dbReference type="GO" id="GO:0097272">
    <property type="term" value="P:ammonium homeostasis"/>
    <property type="evidence" value="ECO:0007669"/>
    <property type="project" value="TreeGrafter"/>
</dbReference>
<feature type="signal peptide" evidence="11">
    <location>
        <begin position="1"/>
        <end position="21"/>
    </location>
</feature>
<feature type="chain" id="PRO_5029568503" description="Ammonium transporter AmtB-like domain-containing protein" evidence="11">
    <location>
        <begin position="22"/>
        <end position="618"/>
    </location>
</feature>
<dbReference type="InterPro" id="IPR024041">
    <property type="entry name" value="NH4_transpt_AmtB-like_dom"/>
</dbReference>
<feature type="transmembrane region" description="Helical" evidence="10">
    <location>
        <begin position="236"/>
        <end position="255"/>
    </location>
</feature>
<feature type="transmembrane region" description="Helical" evidence="10">
    <location>
        <begin position="303"/>
        <end position="324"/>
    </location>
</feature>
<feature type="transmembrane region" description="Helical" evidence="10">
    <location>
        <begin position="156"/>
        <end position="178"/>
    </location>
</feature>
<comment type="caution">
    <text evidence="13">The sequence shown here is derived from an EMBL/GenBank/DDBJ whole genome shotgun (WGS) entry which is preliminary data.</text>
</comment>
<dbReference type="GO" id="GO:0008519">
    <property type="term" value="F:ammonium channel activity"/>
    <property type="evidence" value="ECO:0007669"/>
    <property type="project" value="InterPro"/>
</dbReference>
<name>A0A7J6M570_PEROL</name>
<feature type="compositionally biased region" description="Basic and acidic residues" evidence="9">
    <location>
        <begin position="573"/>
        <end position="592"/>
    </location>
</feature>
<dbReference type="PANTHER" id="PTHR11730">
    <property type="entry name" value="AMMONIUM TRANSPORTER"/>
    <property type="match status" value="1"/>
</dbReference>
<evidence type="ECO:0000256" key="9">
    <source>
        <dbReference type="SAM" id="MobiDB-lite"/>
    </source>
</evidence>
<feature type="domain" description="Ammonium transporter AmtB-like" evidence="12">
    <location>
        <begin position="121"/>
        <end position="559"/>
    </location>
</feature>
<keyword evidence="11" id="KW-0732">Signal</keyword>
<feature type="transmembrane region" description="Helical" evidence="10">
    <location>
        <begin position="519"/>
        <end position="540"/>
    </location>
</feature>
<dbReference type="Proteomes" id="UP000570595">
    <property type="component" value="Unassembled WGS sequence"/>
</dbReference>
<dbReference type="EMBL" id="JABAHT010000069">
    <property type="protein sequence ID" value="KAF4666644.1"/>
    <property type="molecule type" value="Genomic_DNA"/>
</dbReference>
<comment type="similarity">
    <text evidence="2">Belongs to the ammonia transporter channel (TC 1.A.11.2) family.</text>
</comment>
<keyword evidence="5 10" id="KW-1133">Transmembrane helix</keyword>
<keyword evidence="6 10" id="KW-0472">Membrane</keyword>
<evidence type="ECO:0000256" key="11">
    <source>
        <dbReference type="SAM" id="SignalP"/>
    </source>
</evidence>
<dbReference type="Pfam" id="PF00909">
    <property type="entry name" value="Ammonium_transp"/>
    <property type="match status" value="1"/>
</dbReference>
<sequence length="618" mass="67174">MRLKRALLRHVGLLSAASVIALTLSGASRSEDIRTMERTPLGEISAAVEGKLQETISLLVDQKITEELEGLKEENARLREKVEELDDNRRALEEDSNRRHFYLSESQRTDAITGELMSTMWRILTGAMIMFMQAGFAMLEAGSVRVYNVQAILMKNLLDVCISPMIWWLMGWGLALGYTTDPVTGELTSGSQFSGGSGYAGTGLTEYCLEFDPTTGDCIDNAPAPLGKPKFSPDEFFFFWTFSAAASTIVSGGVAERVRCSSYFLFSSLMSGFIYPVLVAWLWSGHGWLSKPADGIDASFYDFAGSGVVHLTGGIAALVGAKILGPRKGRFDEMVDQTEFVPHSIPLIVLGTMILWFGWIGFNAGSTSTFQSIVDSNKAARSAMNTVLSGAAGGFTLFIIRLVFFNMYDVAGVCNGCLAGLVSITAGSANVTSFSAIIIGIIGGSLYQTASRMVAQRRIDDPIDAFAVHGMGGIWGSIACVLFDYGSGFSVFSQGDITRIGPNNYEAAVSVGTQLGVNILGILMIILWSGFWSSLVFLIFRRFDLLHATEENEVFAPDDYMQFSSRRKPGAVHPDDVSDFSEGKSNKSRVSDSNRNNNSRALKEMIDGSREELDNGDD</sequence>
<evidence type="ECO:0000256" key="1">
    <source>
        <dbReference type="ARBA" id="ARBA00004141"/>
    </source>
</evidence>
<feature type="compositionally biased region" description="Basic and acidic residues" evidence="9">
    <location>
        <begin position="601"/>
        <end position="618"/>
    </location>
</feature>
<feature type="transmembrane region" description="Helical" evidence="10">
    <location>
        <begin position="466"/>
        <end position="485"/>
    </location>
</feature>
<accession>A0A7J6M570</accession>
<evidence type="ECO:0000256" key="2">
    <source>
        <dbReference type="ARBA" id="ARBA00005887"/>
    </source>
</evidence>
<proteinExistence type="inferred from homology"/>
<evidence type="ECO:0000259" key="12">
    <source>
        <dbReference type="Pfam" id="PF00909"/>
    </source>
</evidence>
<dbReference type="InterPro" id="IPR029020">
    <property type="entry name" value="Ammonium/urea_transptr"/>
</dbReference>
<keyword evidence="4 10" id="KW-0812">Transmembrane</keyword>
<evidence type="ECO:0000313" key="14">
    <source>
        <dbReference type="Proteomes" id="UP000570595"/>
    </source>
</evidence>
<feature type="transmembrane region" description="Helical" evidence="10">
    <location>
        <begin position="345"/>
        <end position="362"/>
    </location>
</feature>
<dbReference type="SUPFAM" id="SSF111352">
    <property type="entry name" value="Ammonium transporter"/>
    <property type="match status" value="1"/>
</dbReference>
<dbReference type="Gene3D" id="1.10.3430.10">
    <property type="entry name" value="Ammonium transporter AmtB like domains"/>
    <property type="match status" value="1"/>
</dbReference>
<evidence type="ECO:0000256" key="3">
    <source>
        <dbReference type="ARBA" id="ARBA00022448"/>
    </source>
</evidence>
<feature type="transmembrane region" description="Helical" evidence="10">
    <location>
        <begin position="262"/>
        <end position="283"/>
    </location>
</feature>
<comment type="subcellular location">
    <subcellularLocation>
        <location evidence="1">Membrane</location>
        <topology evidence="1">Multi-pass membrane protein</topology>
    </subcellularLocation>
</comment>
<evidence type="ECO:0000313" key="13">
    <source>
        <dbReference type="EMBL" id="KAF4666644.1"/>
    </source>
</evidence>
<feature type="region of interest" description="Disordered" evidence="9">
    <location>
        <begin position="566"/>
        <end position="618"/>
    </location>
</feature>
<evidence type="ECO:0000256" key="5">
    <source>
        <dbReference type="ARBA" id="ARBA00022989"/>
    </source>
</evidence>
<evidence type="ECO:0000256" key="4">
    <source>
        <dbReference type="ARBA" id="ARBA00022692"/>
    </source>
</evidence>
<feature type="transmembrane region" description="Helical" evidence="10">
    <location>
        <begin position="382"/>
        <end position="403"/>
    </location>
</feature>
<evidence type="ECO:0000256" key="7">
    <source>
        <dbReference type="ARBA" id="ARBA00023177"/>
    </source>
</evidence>
<feature type="transmembrane region" description="Helical" evidence="10">
    <location>
        <begin position="123"/>
        <end position="144"/>
    </location>
</feature>
<dbReference type="PANTHER" id="PTHR11730:SF6">
    <property type="entry name" value="AMMONIUM TRANSPORTER"/>
    <property type="match status" value="1"/>
</dbReference>
<keyword evidence="7" id="KW-0924">Ammonia transport</keyword>
<evidence type="ECO:0000256" key="10">
    <source>
        <dbReference type="SAM" id="Phobius"/>
    </source>
</evidence>
<dbReference type="AlphaFoldDB" id="A0A7J6M570"/>
<organism evidence="13 14">
    <name type="scientific">Perkinsus olseni</name>
    <name type="common">Perkinsus atlanticus</name>
    <dbReference type="NCBI Taxonomy" id="32597"/>
    <lineage>
        <taxon>Eukaryota</taxon>
        <taxon>Sar</taxon>
        <taxon>Alveolata</taxon>
        <taxon>Perkinsozoa</taxon>
        <taxon>Perkinsea</taxon>
        <taxon>Perkinsida</taxon>
        <taxon>Perkinsidae</taxon>
        <taxon>Perkinsus</taxon>
    </lineage>
</organism>
<dbReference type="OrthoDB" id="534912at2759"/>
<keyword evidence="3" id="KW-0813">Transport</keyword>